<dbReference type="Proteomes" id="UP001652623">
    <property type="component" value="Chromosome 2"/>
</dbReference>
<reference evidence="3" key="2">
    <citation type="submission" date="2025-08" db="UniProtKB">
        <authorList>
            <consortium name="RefSeq"/>
        </authorList>
    </citation>
    <scope>IDENTIFICATION</scope>
    <source>
        <tissue evidence="3">Seedling</tissue>
    </source>
</reference>
<organism evidence="2 3">
    <name type="scientific">Ziziphus jujuba</name>
    <name type="common">Chinese jujube</name>
    <name type="synonym">Ziziphus sativa</name>
    <dbReference type="NCBI Taxonomy" id="326968"/>
    <lineage>
        <taxon>Eukaryota</taxon>
        <taxon>Viridiplantae</taxon>
        <taxon>Streptophyta</taxon>
        <taxon>Embryophyta</taxon>
        <taxon>Tracheophyta</taxon>
        <taxon>Spermatophyta</taxon>
        <taxon>Magnoliopsida</taxon>
        <taxon>eudicotyledons</taxon>
        <taxon>Gunneridae</taxon>
        <taxon>Pentapetalae</taxon>
        <taxon>rosids</taxon>
        <taxon>fabids</taxon>
        <taxon>Rosales</taxon>
        <taxon>Rhamnaceae</taxon>
        <taxon>Paliureae</taxon>
        <taxon>Ziziphus</taxon>
    </lineage>
</organism>
<dbReference type="InterPro" id="IPR019734">
    <property type="entry name" value="TPR_rpt"/>
</dbReference>
<feature type="compositionally biased region" description="Acidic residues" evidence="1">
    <location>
        <begin position="131"/>
        <end position="145"/>
    </location>
</feature>
<dbReference type="GeneID" id="107418067"/>
<evidence type="ECO:0000313" key="2">
    <source>
        <dbReference type="Proteomes" id="UP001652623"/>
    </source>
</evidence>
<dbReference type="KEGG" id="zju:107418067"/>
<gene>
    <name evidence="3" type="primary">LOC107418067</name>
</gene>
<dbReference type="SUPFAM" id="SSF48452">
    <property type="entry name" value="TPR-like"/>
    <property type="match status" value="1"/>
</dbReference>
<evidence type="ECO:0000256" key="1">
    <source>
        <dbReference type="SAM" id="MobiDB-lite"/>
    </source>
</evidence>
<dbReference type="FunCoup" id="A0A6P3ZS12">
    <property type="interactions" value="891"/>
</dbReference>
<proteinExistence type="predicted"/>
<feature type="region of interest" description="Disordered" evidence="1">
    <location>
        <begin position="130"/>
        <end position="158"/>
    </location>
</feature>
<sequence>MASAPTNKIERAHQMYREGKYWEALGFYTEALSMAKTKPQKIALHSNRAACFLNLHDFNKAADECTSVLELDRDHTGALMLRAQTLVTLKEYHSALFDVNRLIELNPSSEVYQNLQARLKTQLSLAPIPESEAELEEEEEYTDEAEPNRYGEEMDEEENAVVACAETVQDAESNRTTVDASVISPKMLIKEDLSKQERDKKSNSVRFEQERDRKVGSARITTAEVVAPQAEKTIELPKKDPKGWQAIPKPKGHSALDYARWDRVEDDSSEEDDDDDDDEEESQPQYRFRVRTVGVRSVK</sequence>
<evidence type="ECO:0000313" key="3">
    <source>
        <dbReference type="RefSeq" id="XP_015882222.2"/>
    </source>
</evidence>
<feature type="compositionally biased region" description="Acidic residues" evidence="1">
    <location>
        <begin position="264"/>
        <end position="282"/>
    </location>
</feature>
<dbReference type="InterPro" id="IPR011990">
    <property type="entry name" value="TPR-like_helical_dom_sf"/>
</dbReference>
<accession>A0A6P3ZS12</accession>
<feature type="compositionally biased region" description="Basic and acidic residues" evidence="1">
    <location>
        <begin position="193"/>
        <end position="215"/>
    </location>
</feature>
<feature type="compositionally biased region" description="Basic and acidic residues" evidence="1">
    <location>
        <begin position="232"/>
        <end position="242"/>
    </location>
</feature>
<dbReference type="AlphaFoldDB" id="A0A6P3ZS12"/>
<dbReference type="InParanoid" id="A0A6P3ZS12"/>
<dbReference type="PANTHER" id="PTHR47541:SF1">
    <property type="entry name" value="TETRATRICOPEPTIDE REPEAT (TPR)-LIKE SUPERFAMILY PROTEIN"/>
    <property type="match status" value="1"/>
</dbReference>
<reference evidence="2" key="1">
    <citation type="submission" date="2025-05" db="UniProtKB">
        <authorList>
            <consortium name="RefSeq"/>
        </authorList>
    </citation>
    <scope>NUCLEOTIDE SEQUENCE [LARGE SCALE GENOMIC DNA]</scope>
</reference>
<dbReference type="SMART" id="SM00028">
    <property type="entry name" value="TPR"/>
    <property type="match status" value="3"/>
</dbReference>
<name>A0A6P3ZS12_ZIZJJ</name>
<keyword evidence="2" id="KW-1185">Reference proteome</keyword>
<feature type="region of interest" description="Disordered" evidence="1">
    <location>
        <begin position="193"/>
        <end position="299"/>
    </location>
</feature>
<dbReference type="Gene3D" id="1.25.40.10">
    <property type="entry name" value="Tetratricopeptide repeat domain"/>
    <property type="match status" value="1"/>
</dbReference>
<protein>
    <submittedName>
        <fullName evidence="3">Uncharacterized protein LOC107418067</fullName>
    </submittedName>
</protein>
<dbReference type="PANTHER" id="PTHR47541">
    <property type="entry name" value="TETRATRICOPEPTIDE REPEAT (TPR)-LIKE SUPERFAMILY PROTEIN"/>
    <property type="match status" value="1"/>
</dbReference>
<dbReference type="RefSeq" id="XP_015882222.2">
    <property type="nucleotide sequence ID" value="XM_016026736.4"/>
</dbReference>